<dbReference type="eggNOG" id="ENOG502QWBA">
    <property type="taxonomic scope" value="Eukaryota"/>
</dbReference>
<dbReference type="Gene3D" id="1.25.40.10">
    <property type="entry name" value="Tetratricopeptide repeat domain"/>
    <property type="match status" value="1"/>
</dbReference>
<dbReference type="Pfam" id="PF13432">
    <property type="entry name" value="TPR_16"/>
    <property type="match status" value="1"/>
</dbReference>
<dbReference type="PROSITE" id="PS50005">
    <property type="entry name" value="TPR"/>
    <property type="match status" value="1"/>
</dbReference>
<proteinExistence type="predicted"/>
<evidence type="ECO:0000256" key="1">
    <source>
        <dbReference type="PROSITE-ProRule" id="PRU00339"/>
    </source>
</evidence>
<reference evidence="2" key="3">
    <citation type="submission" date="2015-02" db="UniProtKB">
        <authorList>
            <consortium name="EnsemblProtists"/>
        </authorList>
    </citation>
    <scope>IDENTIFICATION</scope>
    <source>
        <strain evidence="2">DAOM BR144</strain>
    </source>
</reference>
<dbReference type="SUPFAM" id="SSF48452">
    <property type="entry name" value="TPR-like"/>
    <property type="match status" value="1"/>
</dbReference>
<dbReference type="PANTHER" id="PTHR44998:SF1">
    <property type="entry name" value="UDP-N-ACETYLGLUCOSAMINE--PEPTIDE N-ACETYLGLUCOSAMINYLTRANSFERASE 110 KDA SUBUNIT"/>
    <property type="match status" value="1"/>
</dbReference>
<evidence type="ECO:0000313" key="3">
    <source>
        <dbReference type="Proteomes" id="UP000019132"/>
    </source>
</evidence>
<dbReference type="PANTHER" id="PTHR44998">
    <property type="match status" value="1"/>
</dbReference>
<feature type="repeat" description="TPR" evidence="1">
    <location>
        <begin position="175"/>
        <end position="208"/>
    </location>
</feature>
<reference evidence="3" key="1">
    <citation type="journal article" date="2010" name="Genome Biol.">
        <title>Genome sequence of the necrotrophic plant pathogen Pythium ultimum reveals original pathogenicity mechanisms and effector repertoire.</title>
        <authorList>
            <person name="Levesque C.A."/>
            <person name="Brouwer H."/>
            <person name="Cano L."/>
            <person name="Hamilton J.P."/>
            <person name="Holt C."/>
            <person name="Huitema E."/>
            <person name="Raffaele S."/>
            <person name="Robideau G.P."/>
            <person name="Thines M."/>
            <person name="Win J."/>
            <person name="Zerillo M.M."/>
            <person name="Beakes G.W."/>
            <person name="Boore J.L."/>
            <person name="Busam D."/>
            <person name="Dumas B."/>
            <person name="Ferriera S."/>
            <person name="Fuerstenberg S.I."/>
            <person name="Gachon C.M."/>
            <person name="Gaulin E."/>
            <person name="Govers F."/>
            <person name="Grenville-Briggs L."/>
            <person name="Horner N."/>
            <person name="Hostetler J."/>
            <person name="Jiang R.H."/>
            <person name="Johnson J."/>
            <person name="Krajaejun T."/>
            <person name="Lin H."/>
            <person name="Meijer H.J."/>
            <person name="Moore B."/>
            <person name="Morris P."/>
            <person name="Phuntmart V."/>
            <person name="Puiu D."/>
            <person name="Shetty J."/>
            <person name="Stajich J.E."/>
            <person name="Tripathy S."/>
            <person name="Wawra S."/>
            <person name="van West P."/>
            <person name="Whitty B.R."/>
            <person name="Coutinho P.M."/>
            <person name="Henrissat B."/>
            <person name="Martin F."/>
            <person name="Thomas P.D."/>
            <person name="Tyler B.M."/>
            <person name="De Vries R.P."/>
            <person name="Kamoun S."/>
            <person name="Yandell M."/>
            <person name="Tisserat N."/>
            <person name="Buell C.R."/>
        </authorList>
    </citation>
    <scope>NUCLEOTIDE SEQUENCE</scope>
    <source>
        <strain evidence="3">DAOM:BR144</strain>
    </source>
</reference>
<dbReference type="GO" id="GO:0006493">
    <property type="term" value="P:protein O-linked glycosylation"/>
    <property type="evidence" value="ECO:0007669"/>
    <property type="project" value="TreeGrafter"/>
</dbReference>
<keyword evidence="3" id="KW-1185">Reference proteome</keyword>
<sequence>MGSKKLVVALYRSMLRSAKVLDAHREFKALLPREMVWNGGNNKCDFFSTDTSCVDTIRREFRAPKTAAADIDAGVDESFAINKAIAERVHLLYEDEHARDLMVFHTPQHTISFAEKYEQEKQNQKSDEDAKALEDAITLIKDAAEVLKNEGMSSGDRARIAKTYYTQSIKLFPTADAHAYLGWHYYLDSELEKAAAECERAIELDPGFGNAYNDLGLIRVQQGHDQEAMALFSKAKEAPRYDVRHFPSLNLAALHLENDRIKPALHEYIEALHWMQPDEAVAIRNTVADMGTFYVTITEKLRSTA</sequence>
<name>K3WZ69_GLOUD</name>
<protein>
    <submittedName>
        <fullName evidence="2">Uncharacterized protein</fullName>
    </submittedName>
</protein>
<accession>K3WZ69</accession>
<keyword evidence="1" id="KW-0802">TPR repeat</keyword>
<organism evidence="2 3">
    <name type="scientific">Globisporangium ultimum (strain ATCC 200006 / CBS 805.95 / DAOM BR144)</name>
    <name type="common">Pythium ultimum</name>
    <dbReference type="NCBI Taxonomy" id="431595"/>
    <lineage>
        <taxon>Eukaryota</taxon>
        <taxon>Sar</taxon>
        <taxon>Stramenopiles</taxon>
        <taxon>Oomycota</taxon>
        <taxon>Peronosporomycetes</taxon>
        <taxon>Pythiales</taxon>
        <taxon>Pythiaceae</taxon>
        <taxon>Globisporangium</taxon>
    </lineage>
</organism>
<dbReference type="EnsemblProtists" id="PYU1_T010268">
    <property type="protein sequence ID" value="PYU1_T010268"/>
    <property type="gene ID" value="PYU1_G010248"/>
</dbReference>
<dbReference type="EMBL" id="GL376602">
    <property type="status" value="NOT_ANNOTATED_CDS"/>
    <property type="molecule type" value="Genomic_DNA"/>
</dbReference>
<dbReference type="HOGENOM" id="CLU_922817_0_0_1"/>
<dbReference type="InterPro" id="IPR019734">
    <property type="entry name" value="TPR_rpt"/>
</dbReference>
<dbReference type="InParanoid" id="K3WZ69"/>
<dbReference type="OMA" id="YIESLYW"/>
<reference evidence="3" key="2">
    <citation type="submission" date="2010-04" db="EMBL/GenBank/DDBJ databases">
        <authorList>
            <person name="Buell R."/>
            <person name="Hamilton J."/>
            <person name="Hostetler J."/>
        </authorList>
    </citation>
    <scope>NUCLEOTIDE SEQUENCE [LARGE SCALE GENOMIC DNA]</scope>
    <source>
        <strain evidence="3">DAOM:BR144</strain>
    </source>
</reference>
<dbReference type="GO" id="GO:0016757">
    <property type="term" value="F:glycosyltransferase activity"/>
    <property type="evidence" value="ECO:0007669"/>
    <property type="project" value="TreeGrafter"/>
</dbReference>
<dbReference type="VEuPathDB" id="FungiDB:PYU1_G010248"/>
<dbReference type="SMART" id="SM00028">
    <property type="entry name" value="TPR"/>
    <property type="match status" value="2"/>
</dbReference>
<dbReference type="InterPro" id="IPR011990">
    <property type="entry name" value="TPR-like_helical_dom_sf"/>
</dbReference>
<dbReference type="AlphaFoldDB" id="K3WZ69"/>
<dbReference type="Proteomes" id="UP000019132">
    <property type="component" value="Unassembled WGS sequence"/>
</dbReference>
<evidence type="ECO:0000313" key="2">
    <source>
        <dbReference type="EnsemblProtists" id="PYU1_T010268"/>
    </source>
</evidence>